<dbReference type="PANTHER" id="PTHR43289:SF6">
    <property type="entry name" value="SERINE_THREONINE-PROTEIN KINASE NEKL-3"/>
    <property type="match status" value="1"/>
</dbReference>
<keyword evidence="2 5" id="KW-0547">Nucleotide-binding</keyword>
<keyword evidence="6" id="KW-0472">Membrane</keyword>
<evidence type="ECO:0000313" key="9">
    <source>
        <dbReference type="Proteomes" id="UP001370348"/>
    </source>
</evidence>
<name>A0ABZ2M6N8_9BACT</name>
<dbReference type="InterPro" id="IPR008271">
    <property type="entry name" value="Ser/Thr_kinase_AS"/>
</dbReference>
<dbReference type="Pfam" id="PF00069">
    <property type="entry name" value="Pkinase"/>
    <property type="match status" value="1"/>
</dbReference>
<evidence type="ECO:0000256" key="6">
    <source>
        <dbReference type="SAM" id="Phobius"/>
    </source>
</evidence>
<keyword evidence="3 8" id="KW-0418">Kinase</keyword>
<dbReference type="PANTHER" id="PTHR43289">
    <property type="entry name" value="MITOGEN-ACTIVATED PROTEIN KINASE KINASE KINASE 20-RELATED"/>
    <property type="match status" value="1"/>
</dbReference>
<keyword evidence="1" id="KW-0808">Transferase</keyword>
<dbReference type="GO" id="GO:0004674">
    <property type="term" value="F:protein serine/threonine kinase activity"/>
    <property type="evidence" value="ECO:0007669"/>
    <property type="project" value="UniProtKB-KW"/>
</dbReference>
<evidence type="ECO:0000256" key="5">
    <source>
        <dbReference type="PROSITE-ProRule" id="PRU10141"/>
    </source>
</evidence>
<evidence type="ECO:0000313" key="8">
    <source>
        <dbReference type="EMBL" id="WXB17925.1"/>
    </source>
</evidence>
<dbReference type="InterPro" id="IPR000719">
    <property type="entry name" value="Prot_kinase_dom"/>
</dbReference>
<feature type="domain" description="Protein kinase" evidence="7">
    <location>
        <begin position="26"/>
        <end position="305"/>
    </location>
</feature>
<keyword evidence="9" id="KW-1185">Reference proteome</keyword>
<dbReference type="EMBL" id="CP089984">
    <property type="protein sequence ID" value="WXB17925.1"/>
    <property type="molecule type" value="Genomic_DNA"/>
</dbReference>
<dbReference type="PROSITE" id="PS50011">
    <property type="entry name" value="PROTEIN_KINASE_DOM"/>
    <property type="match status" value="1"/>
</dbReference>
<gene>
    <name evidence="8" type="ORF">LZC94_11750</name>
</gene>
<dbReference type="Proteomes" id="UP001370348">
    <property type="component" value="Chromosome"/>
</dbReference>
<evidence type="ECO:0000256" key="2">
    <source>
        <dbReference type="ARBA" id="ARBA00022741"/>
    </source>
</evidence>
<dbReference type="PROSITE" id="PS00107">
    <property type="entry name" value="PROTEIN_KINASE_ATP"/>
    <property type="match status" value="1"/>
</dbReference>
<accession>A0ABZ2M6N8</accession>
<dbReference type="SMART" id="SM00220">
    <property type="entry name" value="S_TKc"/>
    <property type="match status" value="1"/>
</dbReference>
<keyword evidence="6" id="KW-0812">Transmembrane</keyword>
<dbReference type="PROSITE" id="PS00108">
    <property type="entry name" value="PROTEIN_KINASE_ST"/>
    <property type="match status" value="1"/>
</dbReference>
<reference evidence="8 9" key="1">
    <citation type="submission" date="2021-12" db="EMBL/GenBank/DDBJ databases">
        <title>Discovery of the Pendulisporaceae a myxobacterial family with distinct sporulation behavior and unique specialized metabolism.</title>
        <authorList>
            <person name="Garcia R."/>
            <person name="Popoff A."/>
            <person name="Bader C.D."/>
            <person name="Loehr J."/>
            <person name="Walesch S."/>
            <person name="Walt C."/>
            <person name="Boldt J."/>
            <person name="Bunk B."/>
            <person name="Haeckl F.J.F.P.J."/>
            <person name="Gunesch A.P."/>
            <person name="Birkelbach J."/>
            <person name="Nuebel U."/>
            <person name="Pietschmann T."/>
            <person name="Bach T."/>
            <person name="Mueller R."/>
        </authorList>
    </citation>
    <scope>NUCLEOTIDE SEQUENCE [LARGE SCALE GENOMIC DNA]</scope>
    <source>
        <strain evidence="8 9">MSr11954</strain>
    </source>
</reference>
<keyword evidence="4 5" id="KW-0067">ATP-binding</keyword>
<feature type="binding site" evidence="5">
    <location>
        <position position="55"/>
    </location>
    <ligand>
        <name>ATP</name>
        <dbReference type="ChEBI" id="CHEBI:30616"/>
    </ligand>
</feature>
<sequence length="658" mass="69911">MTESVQEGSPTSEAPSFVGQVISGRYKVLALIGEGGMGAVYLAEHVHMRKRVAIKVLHPDMVGRAEVVARFEREAMAAAHIEHPNVAAATDFGRTDDGAFFLVLEYIEGTDLRSVLRQGPMDVARSLDVARQIASALVRAHELGIVHRDLKPENVMLVHRPDEGEFVKVLDFGIAKVHVEALAATHGEPGAAPGPALTRAGAVFGTPEYMAPEQALGDAVDHRADLYALGVMLFEMLSGRLPFEGNDTLSLLARQIAENAPMLRTFAPDRPISPELEALVMRLLAKQPRERYGKAEELLVAIDALAQPAQPVSLRAQPRSLPHAATVAVGPESVPSSRVLPPSSPAIFTPADAMARTSPELFVASSAPSVRSDGRIPMIAPASPAENRRHVWVAIVVALCGGALLVGALSLIALFRHVKASVLGERADGGVLSSLVGGGSDGTATPPPKVLAQEQLDATASKGAEALEKLSVEFPADARVFRALFRSYFMRGDTPEAIRTIGRLAAVDPAAAGDPDLIAAVTAAATNDPSPEARDAAITVLEGPLGPKGVDVLYDLANRTPALPGKARFAASLAKPEVLAHASPALNVLMDFRAAKKCEDKRDLLPRVREHGDARLLPQLKTLQKTRGCGFFGTRDCYPCLHKDGDLDLTVLTVQSRL</sequence>
<evidence type="ECO:0000259" key="7">
    <source>
        <dbReference type="PROSITE" id="PS50011"/>
    </source>
</evidence>
<keyword evidence="8" id="KW-0723">Serine/threonine-protein kinase</keyword>
<protein>
    <submittedName>
        <fullName evidence="8">Serine/threonine protein kinase</fullName>
    </submittedName>
</protein>
<proteinExistence type="predicted"/>
<evidence type="ECO:0000256" key="4">
    <source>
        <dbReference type="ARBA" id="ARBA00022840"/>
    </source>
</evidence>
<dbReference type="InterPro" id="IPR017441">
    <property type="entry name" value="Protein_kinase_ATP_BS"/>
</dbReference>
<keyword evidence="6" id="KW-1133">Transmembrane helix</keyword>
<dbReference type="Gene3D" id="3.30.200.20">
    <property type="entry name" value="Phosphorylase Kinase, domain 1"/>
    <property type="match status" value="1"/>
</dbReference>
<evidence type="ECO:0000256" key="1">
    <source>
        <dbReference type="ARBA" id="ARBA00022679"/>
    </source>
</evidence>
<dbReference type="Gene3D" id="1.10.510.10">
    <property type="entry name" value="Transferase(Phosphotransferase) domain 1"/>
    <property type="match status" value="1"/>
</dbReference>
<dbReference type="CDD" id="cd14014">
    <property type="entry name" value="STKc_PknB_like"/>
    <property type="match status" value="1"/>
</dbReference>
<dbReference type="SUPFAM" id="SSF56112">
    <property type="entry name" value="Protein kinase-like (PK-like)"/>
    <property type="match status" value="1"/>
</dbReference>
<feature type="transmembrane region" description="Helical" evidence="6">
    <location>
        <begin position="391"/>
        <end position="415"/>
    </location>
</feature>
<evidence type="ECO:0000256" key="3">
    <source>
        <dbReference type="ARBA" id="ARBA00022777"/>
    </source>
</evidence>
<dbReference type="InterPro" id="IPR011009">
    <property type="entry name" value="Kinase-like_dom_sf"/>
</dbReference>
<organism evidence="8 9">
    <name type="scientific">Pendulispora albinea</name>
    <dbReference type="NCBI Taxonomy" id="2741071"/>
    <lineage>
        <taxon>Bacteria</taxon>
        <taxon>Pseudomonadati</taxon>
        <taxon>Myxococcota</taxon>
        <taxon>Myxococcia</taxon>
        <taxon>Myxococcales</taxon>
        <taxon>Sorangiineae</taxon>
        <taxon>Pendulisporaceae</taxon>
        <taxon>Pendulispora</taxon>
    </lineage>
</organism>
<dbReference type="RefSeq" id="WP_394827567.1">
    <property type="nucleotide sequence ID" value="NZ_CP089984.1"/>
</dbReference>